<feature type="non-terminal residue" evidence="9">
    <location>
        <position position="1"/>
    </location>
</feature>
<evidence type="ECO:0000256" key="3">
    <source>
        <dbReference type="ARBA" id="ARBA00022475"/>
    </source>
</evidence>
<dbReference type="InterPro" id="IPR035906">
    <property type="entry name" value="MetI-like_sf"/>
</dbReference>
<feature type="transmembrane region" description="Helical" evidence="7">
    <location>
        <begin position="198"/>
        <end position="221"/>
    </location>
</feature>
<feature type="domain" description="ABC transmembrane type-1" evidence="8">
    <location>
        <begin position="32"/>
        <end position="221"/>
    </location>
</feature>
<dbReference type="EMBL" id="UINC01048011">
    <property type="protein sequence ID" value="SVB58009.1"/>
    <property type="molecule type" value="Genomic_DNA"/>
</dbReference>
<evidence type="ECO:0000256" key="1">
    <source>
        <dbReference type="ARBA" id="ARBA00004651"/>
    </source>
</evidence>
<dbReference type="InterPro" id="IPR050366">
    <property type="entry name" value="BP-dependent_transpt_permease"/>
</dbReference>
<dbReference type="CDD" id="cd06261">
    <property type="entry name" value="TM_PBP2"/>
    <property type="match status" value="1"/>
</dbReference>
<keyword evidence="6 7" id="KW-0472">Membrane</keyword>
<dbReference type="PANTHER" id="PTHR43386:SF1">
    <property type="entry name" value="D,D-DIPEPTIDE TRANSPORT SYSTEM PERMEASE PROTEIN DDPC-RELATED"/>
    <property type="match status" value="1"/>
</dbReference>
<dbReference type="PANTHER" id="PTHR43386">
    <property type="entry name" value="OLIGOPEPTIDE TRANSPORT SYSTEM PERMEASE PROTEIN APPC"/>
    <property type="match status" value="1"/>
</dbReference>
<proteinExistence type="predicted"/>
<feature type="transmembrane region" description="Helical" evidence="7">
    <location>
        <begin position="67"/>
        <end position="88"/>
    </location>
</feature>
<evidence type="ECO:0000256" key="5">
    <source>
        <dbReference type="ARBA" id="ARBA00022989"/>
    </source>
</evidence>
<dbReference type="Gene3D" id="1.10.3720.10">
    <property type="entry name" value="MetI-like"/>
    <property type="match status" value="1"/>
</dbReference>
<gene>
    <name evidence="9" type="ORF">METZ01_LOCUS210863</name>
</gene>
<comment type="subcellular location">
    <subcellularLocation>
        <location evidence="1">Cell membrane</location>
        <topology evidence="1">Multi-pass membrane protein</topology>
    </subcellularLocation>
</comment>
<dbReference type="AlphaFoldDB" id="A0A382F5N4"/>
<evidence type="ECO:0000256" key="6">
    <source>
        <dbReference type="ARBA" id="ARBA00023136"/>
    </source>
</evidence>
<name>A0A382F5N4_9ZZZZ</name>
<organism evidence="9">
    <name type="scientific">marine metagenome</name>
    <dbReference type="NCBI Taxonomy" id="408172"/>
    <lineage>
        <taxon>unclassified sequences</taxon>
        <taxon>metagenomes</taxon>
        <taxon>ecological metagenomes</taxon>
    </lineage>
</organism>
<keyword evidence="3" id="KW-1003">Cell membrane</keyword>
<keyword evidence="4 7" id="KW-0812">Transmembrane</keyword>
<evidence type="ECO:0000313" key="9">
    <source>
        <dbReference type="EMBL" id="SVB58009.1"/>
    </source>
</evidence>
<reference evidence="9" key="1">
    <citation type="submission" date="2018-05" db="EMBL/GenBank/DDBJ databases">
        <authorList>
            <person name="Lanie J.A."/>
            <person name="Ng W.-L."/>
            <person name="Kazmierczak K.M."/>
            <person name="Andrzejewski T.M."/>
            <person name="Davidsen T.M."/>
            <person name="Wayne K.J."/>
            <person name="Tettelin H."/>
            <person name="Glass J.I."/>
            <person name="Rusch D."/>
            <person name="Podicherti R."/>
            <person name="Tsui H.-C.T."/>
            <person name="Winkler M.E."/>
        </authorList>
    </citation>
    <scope>NUCLEOTIDE SEQUENCE</scope>
</reference>
<accession>A0A382F5N4</accession>
<dbReference type="PROSITE" id="PS50928">
    <property type="entry name" value="ABC_TM1"/>
    <property type="match status" value="1"/>
</dbReference>
<evidence type="ECO:0000256" key="2">
    <source>
        <dbReference type="ARBA" id="ARBA00022448"/>
    </source>
</evidence>
<keyword evidence="2" id="KW-0813">Transport</keyword>
<evidence type="ECO:0000259" key="8">
    <source>
        <dbReference type="PROSITE" id="PS50928"/>
    </source>
</evidence>
<sequence length="234" mass="25196">VLSKILLSPNWEQWCGYDHLGRSICERLVMGAKTSLSVAIIVVSISFIIGTFFGVIGAWLGGIYDKFLVVIIDIFIAFPGILLAIVLAGLLGPGLINTVIALSVVSWVGFSRLARIQTLSIKNRDHIVAAYALGTLDYVIALKHIFPLIISPIIIEATFSIASVIIAEAGLSFLGLGIQPPAASWGSMIRDGTQYMLVAPHMVLGPGFAILSLALCINILGDYMRDNMDIKDLK</sequence>
<dbReference type="SUPFAM" id="SSF161098">
    <property type="entry name" value="MetI-like"/>
    <property type="match status" value="1"/>
</dbReference>
<dbReference type="InterPro" id="IPR000515">
    <property type="entry name" value="MetI-like"/>
</dbReference>
<protein>
    <recommendedName>
        <fullName evidence="8">ABC transmembrane type-1 domain-containing protein</fullName>
    </recommendedName>
</protein>
<evidence type="ECO:0000256" key="7">
    <source>
        <dbReference type="SAM" id="Phobius"/>
    </source>
</evidence>
<keyword evidence="5 7" id="KW-1133">Transmembrane helix</keyword>
<feature type="transmembrane region" description="Helical" evidence="7">
    <location>
        <begin position="153"/>
        <end position="178"/>
    </location>
</feature>
<dbReference type="Pfam" id="PF00528">
    <property type="entry name" value="BPD_transp_1"/>
    <property type="match status" value="1"/>
</dbReference>
<evidence type="ECO:0000256" key="4">
    <source>
        <dbReference type="ARBA" id="ARBA00022692"/>
    </source>
</evidence>
<feature type="transmembrane region" description="Helical" evidence="7">
    <location>
        <begin position="94"/>
        <end position="114"/>
    </location>
</feature>
<feature type="transmembrane region" description="Helical" evidence="7">
    <location>
        <begin position="36"/>
        <end position="60"/>
    </location>
</feature>
<dbReference type="GO" id="GO:0055085">
    <property type="term" value="P:transmembrane transport"/>
    <property type="evidence" value="ECO:0007669"/>
    <property type="project" value="InterPro"/>
</dbReference>
<dbReference type="GO" id="GO:0005886">
    <property type="term" value="C:plasma membrane"/>
    <property type="evidence" value="ECO:0007669"/>
    <property type="project" value="UniProtKB-SubCell"/>
</dbReference>